<keyword evidence="4" id="KW-1185">Reference proteome</keyword>
<dbReference type="InterPro" id="IPR036365">
    <property type="entry name" value="PGBD-like_sf"/>
</dbReference>
<dbReference type="InterPro" id="IPR036366">
    <property type="entry name" value="PGBDSf"/>
</dbReference>
<evidence type="ECO:0000256" key="1">
    <source>
        <dbReference type="SAM" id="Phobius"/>
    </source>
</evidence>
<organism evidence="3 4">
    <name type="scientific">Bradyrhizobium hipponense</name>
    <dbReference type="NCBI Taxonomy" id="2605638"/>
    <lineage>
        <taxon>Bacteria</taxon>
        <taxon>Pseudomonadati</taxon>
        <taxon>Pseudomonadota</taxon>
        <taxon>Alphaproteobacteria</taxon>
        <taxon>Hyphomicrobiales</taxon>
        <taxon>Nitrobacteraceae</taxon>
        <taxon>Bradyrhizobium</taxon>
    </lineage>
</organism>
<keyword evidence="1" id="KW-1133">Transmembrane helix</keyword>
<dbReference type="SUPFAM" id="SSF47090">
    <property type="entry name" value="PGBD-like"/>
    <property type="match status" value="1"/>
</dbReference>
<feature type="domain" description="Peptidoglycan binding-like" evidence="2">
    <location>
        <begin position="107"/>
        <end position="159"/>
    </location>
</feature>
<dbReference type="RefSeq" id="WP_148742023.1">
    <property type="nucleotide sequence ID" value="NZ_VSTH01000082.1"/>
</dbReference>
<dbReference type="Pfam" id="PF01471">
    <property type="entry name" value="PG_binding_1"/>
    <property type="match status" value="1"/>
</dbReference>
<dbReference type="EMBL" id="VSTH01000082">
    <property type="protein sequence ID" value="TYO63984.1"/>
    <property type="molecule type" value="Genomic_DNA"/>
</dbReference>
<dbReference type="InterPro" id="IPR002477">
    <property type="entry name" value="Peptidoglycan-bd-like"/>
</dbReference>
<evidence type="ECO:0000313" key="3">
    <source>
        <dbReference type="EMBL" id="TYO63984.1"/>
    </source>
</evidence>
<protein>
    <submittedName>
        <fullName evidence="3">Peptidoglycan-binding protein</fullName>
    </submittedName>
</protein>
<sequence>MPDQEHRSVTPSWLTSPLLLTLVGLIGTGTGAVLQGFWNTRLEREKFEFSLIAKALAVPNKDEAAQNLKFLVDAGLINQFNSEKIAKLAANPKTLPDFLGLSGLIPVRQGKMILSRVGTYQGAIDDEWNDAYRKAIIDFQASQNMNADGLIGPQTFDRMKTEYTKATGIWPPAETPKSKP</sequence>
<dbReference type="Proteomes" id="UP000324797">
    <property type="component" value="Unassembled WGS sequence"/>
</dbReference>
<keyword evidence="1" id="KW-0812">Transmembrane</keyword>
<name>A0A5S4YK44_9BRAD</name>
<proteinExistence type="predicted"/>
<comment type="caution">
    <text evidence="3">The sequence shown here is derived from an EMBL/GenBank/DDBJ whole genome shotgun (WGS) entry which is preliminary data.</text>
</comment>
<feature type="transmembrane region" description="Helical" evidence="1">
    <location>
        <begin position="18"/>
        <end position="38"/>
    </location>
</feature>
<dbReference type="AlphaFoldDB" id="A0A5S4YK44"/>
<accession>A0A5S4YK44</accession>
<evidence type="ECO:0000313" key="4">
    <source>
        <dbReference type="Proteomes" id="UP000324797"/>
    </source>
</evidence>
<gene>
    <name evidence="3" type="ORF">FXV83_24575</name>
</gene>
<evidence type="ECO:0000259" key="2">
    <source>
        <dbReference type="Pfam" id="PF01471"/>
    </source>
</evidence>
<keyword evidence="1" id="KW-0472">Membrane</keyword>
<dbReference type="Gene3D" id="1.10.101.10">
    <property type="entry name" value="PGBD-like superfamily/PGBD"/>
    <property type="match status" value="1"/>
</dbReference>
<reference evidence="3 4" key="1">
    <citation type="submission" date="2019-08" db="EMBL/GenBank/DDBJ databases">
        <title>Bradyrhizobium hipponensis sp. nov., a rhizobium isolated from a Lupinus angustifolius root nodule in Tunisia.</title>
        <authorList>
            <person name="Off K."/>
            <person name="Rejili M."/>
            <person name="Mars M."/>
            <person name="Brachmann A."/>
            <person name="Marin M."/>
        </authorList>
    </citation>
    <scope>NUCLEOTIDE SEQUENCE [LARGE SCALE GENOMIC DNA]</scope>
    <source>
        <strain evidence="4">aSej3</strain>
    </source>
</reference>